<evidence type="ECO:0000256" key="5">
    <source>
        <dbReference type="ARBA" id="ARBA00022669"/>
    </source>
</evidence>
<evidence type="ECO:0000256" key="2">
    <source>
        <dbReference type="ARBA" id="ARBA00004613"/>
    </source>
</evidence>
<evidence type="ECO:0000256" key="9">
    <source>
        <dbReference type="ARBA" id="ARBA00023157"/>
    </source>
</evidence>
<dbReference type="GO" id="GO:0006032">
    <property type="term" value="P:chitin catabolic process"/>
    <property type="evidence" value="ECO:0007669"/>
    <property type="project" value="UniProtKB-KW"/>
</dbReference>
<evidence type="ECO:0000256" key="1">
    <source>
        <dbReference type="ARBA" id="ARBA00000822"/>
    </source>
</evidence>
<dbReference type="GO" id="GO:0008843">
    <property type="term" value="F:endochitinase activity"/>
    <property type="evidence" value="ECO:0007669"/>
    <property type="project" value="UniProtKB-EC"/>
</dbReference>
<dbReference type="PANTHER" id="PTHR23301:SF0">
    <property type="entry name" value="CHITIN-BINDING TYPE-2 DOMAIN-CONTAINING PROTEIN-RELATED"/>
    <property type="match status" value="1"/>
</dbReference>
<name>A0A6F9DIT8_9ASCI</name>
<keyword evidence="8" id="KW-0119">Carbohydrate metabolism</keyword>
<keyword evidence="8" id="KW-0624">Polysaccharide degradation</keyword>
<dbReference type="InterPro" id="IPR051940">
    <property type="entry name" value="Chitin_bind-dev_reg"/>
</dbReference>
<protein>
    <recommendedName>
        <fullName evidence="3">chitinase</fullName>
        <ecNumber evidence="3">3.2.1.14</ecNumber>
    </recommendedName>
</protein>
<dbReference type="Gene3D" id="2.170.140.10">
    <property type="entry name" value="Chitin binding domain"/>
    <property type="match status" value="1"/>
</dbReference>
<dbReference type="PROSITE" id="PS50940">
    <property type="entry name" value="CHIT_BIND_II"/>
    <property type="match status" value="1"/>
</dbReference>
<comment type="subcellular location">
    <subcellularLocation>
        <location evidence="2">Secreted</location>
    </subcellularLocation>
</comment>
<evidence type="ECO:0000256" key="3">
    <source>
        <dbReference type="ARBA" id="ARBA00012729"/>
    </source>
</evidence>
<dbReference type="InterPro" id="IPR036508">
    <property type="entry name" value="Chitin-bd_dom_sf"/>
</dbReference>
<keyword evidence="10" id="KW-0325">Glycoprotein</keyword>
<feature type="domain" description="Chitin-binding type-2" evidence="11">
    <location>
        <begin position="142"/>
        <end position="202"/>
    </location>
</feature>
<evidence type="ECO:0000256" key="10">
    <source>
        <dbReference type="ARBA" id="ARBA00023180"/>
    </source>
</evidence>
<evidence type="ECO:0000256" key="7">
    <source>
        <dbReference type="ARBA" id="ARBA00022737"/>
    </source>
</evidence>
<dbReference type="InterPro" id="IPR025155">
    <property type="entry name" value="WxxW_domain"/>
</dbReference>
<keyword evidence="8" id="KW-0146">Chitin degradation</keyword>
<dbReference type="Pfam" id="PF13330">
    <property type="entry name" value="Mucin2_WxxW"/>
    <property type="match status" value="1"/>
</dbReference>
<gene>
    <name evidence="12" type="primary">LOC100185438</name>
</gene>
<keyword evidence="7" id="KW-0677">Repeat</keyword>
<keyword evidence="6" id="KW-0732">Signal</keyword>
<dbReference type="SMART" id="SM00494">
    <property type="entry name" value="ChtBD2"/>
    <property type="match status" value="1"/>
</dbReference>
<dbReference type="AlphaFoldDB" id="A0A6F9DIT8"/>
<dbReference type="Pfam" id="PF01607">
    <property type="entry name" value="CBM_14"/>
    <property type="match status" value="1"/>
</dbReference>
<evidence type="ECO:0000256" key="4">
    <source>
        <dbReference type="ARBA" id="ARBA00022525"/>
    </source>
</evidence>
<evidence type="ECO:0000259" key="11">
    <source>
        <dbReference type="PROSITE" id="PS50940"/>
    </source>
</evidence>
<sequence length="202" mass="21743">MPCAAGTSFNPTIGVCDHSYNVPGCAKAAAPEQDCALEWSQWYNTHHPRPFQTSGDYEHVSYIEKSYGKICPKPGQQITDVRCECANSDDVWSSTGDVMTCSKDVGLTCHNSDQTSGYACLDYKIRFLCSGGCDSSAPEDDAPSCQGPNGEPLSTLPMEKPGDCEHFYQCAAGNLYVMPCAPGTAFNPAILVCDWPQNVNGC</sequence>
<keyword evidence="4" id="KW-0964">Secreted</keyword>
<dbReference type="GO" id="GO:0005576">
    <property type="term" value="C:extracellular region"/>
    <property type="evidence" value="ECO:0007669"/>
    <property type="project" value="UniProtKB-SubCell"/>
</dbReference>
<accession>A0A6F9DIT8</accession>
<dbReference type="InterPro" id="IPR002557">
    <property type="entry name" value="Chitin-bd_dom"/>
</dbReference>
<comment type="catalytic activity">
    <reaction evidence="1">
        <text>Random endo-hydrolysis of N-acetyl-beta-D-glucosaminide (1-&gt;4)-beta-linkages in chitin and chitodextrins.</text>
        <dbReference type="EC" id="3.2.1.14"/>
    </reaction>
</comment>
<dbReference type="SUPFAM" id="SSF57625">
    <property type="entry name" value="Invertebrate chitin-binding proteins"/>
    <property type="match status" value="1"/>
</dbReference>
<evidence type="ECO:0000256" key="8">
    <source>
        <dbReference type="ARBA" id="ARBA00023024"/>
    </source>
</evidence>
<evidence type="ECO:0000313" key="12">
    <source>
        <dbReference type="EMBL" id="CAB3262940.1"/>
    </source>
</evidence>
<organism evidence="12">
    <name type="scientific">Phallusia mammillata</name>
    <dbReference type="NCBI Taxonomy" id="59560"/>
    <lineage>
        <taxon>Eukaryota</taxon>
        <taxon>Metazoa</taxon>
        <taxon>Chordata</taxon>
        <taxon>Tunicata</taxon>
        <taxon>Ascidiacea</taxon>
        <taxon>Phlebobranchia</taxon>
        <taxon>Ascidiidae</taxon>
        <taxon>Phallusia</taxon>
    </lineage>
</organism>
<evidence type="ECO:0000256" key="6">
    <source>
        <dbReference type="ARBA" id="ARBA00022729"/>
    </source>
</evidence>
<reference evidence="12" key="1">
    <citation type="submission" date="2020-04" db="EMBL/GenBank/DDBJ databases">
        <authorList>
            <person name="Neveu A P."/>
        </authorList>
    </citation>
    <scope>NUCLEOTIDE SEQUENCE</scope>
    <source>
        <tissue evidence="12">Whole embryo</tissue>
    </source>
</reference>
<proteinExistence type="evidence at transcript level"/>
<dbReference type="EC" id="3.2.1.14" evidence="3"/>
<keyword evidence="5" id="KW-0147">Chitin-binding</keyword>
<dbReference type="PANTHER" id="PTHR23301">
    <property type="entry name" value="CHITIN BINDING PERITROPHIN-A"/>
    <property type="match status" value="1"/>
</dbReference>
<dbReference type="GO" id="GO:0008061">
    <property type="term" value="F:chitin binding"/>
    <property type="evidence" value="ECO:0007669"/>
    <property type="project" value="UniProtKB-KW"/>
</dbReference>
<dbReference type="EMBL" id="LR787078">
    <property type="protein sequence ID" value="CAB3262940.1"/>
    <property type="molecule type" value="mRNA"/>
</dbReference>
<keyword evidence="9" id="KW-1015">Disulfide bond</keyword>